<evidence type="ECO:0000313" key="2">
    <source>
        <dbReference type="Proteomes" id="UP000006281"/>
    </source>
</evidence>
<protein>
    <submittedName>
        <fullName evidence="1">Uncharacterized protein</fullName>
    </submittedName>
</protein>
<dbReference type="STRING" id="1179773.BN6_35670"/>
<reference evidence="1 2" key="1">
    <citation type="journal article" date="2012" name="BMC Genomics">
        <title>Complete genome sequence of Saccharothrix espanaensis DSM 44229T and comparison to the other completely sequenced Pseudonocardiaceae.</title>
        <authorList>
            <person name="Strobel T."/>
            <person name="Al-Dilaimi A."/>
            <person name="Blom J."/>
            <person name="Gessner A."/>
            <person name="Kalinowski J."/>
            <person name="Luzhetska M."/>
            <person name="Puhler A."/>
            <person name="Szczepanowski R."/>
            <person name="Bechthold A."/>
            <person name="Ruckert C."/>
        </authorList>
    </citation>
    <scope>NUCLEOTIDE SEQUENCE [LARGE SCALE GENOMIC DNA]</scope>
    <source>
        <strain evidence="2">ATCC 51144 / DSM 44229 / JCM 9112 / NBRC 15066 / NRRL 15764</strain>
    </source>
</reference>
<dbReference type="PATRIC" id="fig|1179773.3.peg.3567"/>
<dbReference type="BioCyc" id="SESP1179773:BN6_RS17285-MONOMER"/>
<accession>K0K1X3</accession>
<proteinExistence type="predicted"/>
<dbReference type="Proteomes" id="UP000006281">
    <property type="component" value="Chromosome"/>
</dbReference>
<sequence length="202" mass="21175">MRRVAAGCEGVAMAQWRVLLLGGASGSGKSALSYPVARARGAALVEVDDLVVALQSITTAEQQPALHHWLTRSDAGMSAEEVTAAQVALARAIEPALAAVITNHLKTDLPLVLEGDYLLPAFCARWTGGAVRPVFVHEPDAGQLERNYASREPAAGVQRKRAADSAHYGDRLAAEAAGLGLPVLAARPWADALDRLARAVGD</sequence>
<keyword evidence="2" id="KW-1185">Reference proteome</keyword>
<organism evidence="1 2">
    <name type="scientific">Saccharothrix espanaensis (strain ATCC 51144 / DSM 44229 / JCM 9112 / NBRC 15066 / NRRL 15764)</name>
    <dbReference type="NCBI Taxonomy" id="1179773"/>
    <lineage>
        <taxon>Bacteria</taxon>
        <taxon>Bacillati</taxon>
        <taxon>Actinomycetota</taxon>
        <taxon>Actinomycetes</taxon>
        <taxon>Pseudonocardiales</taxon>
        <taxon>Pseudonocardiaceae</taxon>
        <taxon>Saccharothrix</taxon>
    </lineage>
</organism>
<evidence type="ECO:0000313" key="1">
    <source>
        <dbReference type="EMBL" id="CCH30864.1"/>
    </source>
</evidence>
<dbReference type="HOGENOM" id="CLU_1234461_0_0_11"/>
<dbReference type="eggNOG" id="COG2074">
    <property type="taxonomic scope" value="Bacteria"/>
</dbReference>
<gene>
    <name evidence="1" type="ordered locus">BN6_35670</name>
</gene>
<dbReference type="InterPro" id="IPR027417">
    <property type="entry name" value="P-loop_NTPase"/>
</dbReference>
<dbReference type="AlphaFoldDB" id="K0K1X3"/>
<dbReference type="Gene3D" id="3.40.50.300">
    <property type="entry name" value="P-loop containing nucleotide triphosphate hydrolases"/>
    <property type="match status" value="1"/>
</dbReference>
<dbReference type="SUPFAM" id="SSF52540">
    <property type="entry name" value="P-loop containing nucleoside triphosphate hydrolases"/>
    <property type="match status" value="1"/>
</dbReference>
<dbReference type="KEGG" id="sesp:BN6_35670"/>
<name>K0K1X3_SACES</name>
<dbReference type="EMBL" id="HE804045">
    <property type="protein sequence ID" value="CCH30864.1"/>
    <property type="molecule type" value="Genomic_DNA"/>
</dbReference>